<gene>
    <name evidence="3" type="ordered locus">Nther_2320</name>
</gene>
<dbReference type="Pfam" id="PF07811">
    <property type="entry name" value="TadE"/>
    <property type="match status" value="1"/>
</dbReference>
<dbReference type="Proteomes" id="UP000001683">
    <property type="component" value="Chromosome"/>
</dbReference>
<name>B2A8K1_NATTJ</name>
<feature type="transmembrane region" description="Helical" evidence="1">
    <location>
        <begin position="20"/>
        <end position="41"/>
    </location>
</feature>
<evidence type="ECO:0000313" key="4">
    <source>
        <dbReference type="Proteomes" id="UP000001683"/>
    </source>
</evidence>
<dbReference type="AlphaFoldDB" id="B2A8K1"/>
<dbReference type="STRING" id="457570.Nther_2320"/>
<protein>
    <submittedName>
        <fullName evidence="3">TadE family protein</fullName>
    </submittedName>
</protein>
<keyword evidence="1" id="KW-0812">Transmembrane</keyword>
<keyword evidence="4" id="KW-1185">Reference proteome</keyword>
<reference evidence="3 4" key="1">
    <citation type="submission" date="2008-04" db="EMBL/GenBank/DDBJ databases">
        <title>Complete sequence of chromosome of Natranaerobius thermophilus JW/NM-WN-LF.</title>
        <authorList>
            <consortium name="US DOE Joint Genome Institute"/>
            <person name="Copeland A."/>
            <person name="Lucas S."/>
            <person name="Lapidus A."/>
            <person name="Glavina del Rio T."/>
            <person name="Dalin E."/>
            <person name="Tice H."/>
            <person name="Bruce D."/>
            <person name="Goodwin L."/>
            <person name="Pitluck S."/>
            <person name="Chertkov O."/>
            <person name="Brettin T."/>
            <person name="Detter J.C."/>
            <person name="Han C."/>
            <person name="Kuske C.R."/>
            <person name="Schmutz J."/>
            <person name="Larimer F."/>
            <person name="Land M."/>
            <person name="Hauser L."/>
            <person name="Kyrpides N."/>
            <person name="Lykidis A."/>
            <person name="Mesbah N.M."/>
            <person name="Wiegel J."/>
        </authorList>
    </citation>
    <scope>NUCLEOTIDE SEQUENCE [LARGE SCALE GENOMIC DNA]</scope>
    <source>
        <strain evidence="4">ATCC BAA-1301 / DSM 18059 / JW/NM-WN-LF</strain>
    </source>
</reference>
<organism evidence="3 4">
    <name type="scientific">Natranaerobius thermophilus (strain ATCC BAA-1301 / DSM 18059 / JW/NM-WN-LF)</name>
    <dbReference type="NCBI Taxonomy" id="457570"/>
    <lineage>
        <taxon>Bacteria</taxon>
        <taxon>Bacillati</taxon>
        <taxon>Bacillota</taxon>
        <taxon>Clostridia</taxon>
        <taxon>Natranaerobiales</taxon>
        <taxon>Natranaerobiaceae</taxon>
        <taxon>Natranaerobius</taxon>
    </lineage>
</organism>
<accession>B2A8K1</accession>
<dbReference type="OrthoDB" id="1683505at2"/>
<evidence type="ECO:0000259" key="2">
    <source>
        <dbReference type="Pfam" id="PF07811"/>
    </source>
</evidence>
<dbReference type="InParanoid" id="B2A8K1"/>
<dbReference type="eggNOG" id="COG4961">
    <property type="taxonomic scope" value="Bacteria"/>
</dbReference>
<keyword evidence="1" id="KW-0472">Membrane</keyword>
<dbReference type="InterPro" id="IPR012495">
    <property type="entry name" value="TadE-like_dom"/>
</dbReference>
<proteinExistence type="predicted"/>
<dbReference type="KEGG" id="nth:Nther_2320"/>
<keyword evidence="1" id="KW-1133">Transmembrane helix</keyword>
<dbReference type="RefSeq" id="WP_012448735.1">
    <property type="nucleotide sequence ID" value="NC_010718.1"/>
</dbReference>
<evidence type="ECO:0000313" key="3">
    <source>
        <dbReference type="EMBL" id="ACB85885.1"/>
    </source>
</evidence>
<feature type="domain" description="TadE-like" evidence="2">
    <location>
        <begin position="14"/>
        <end position="56"/>
    </location>
</feature>
<evidence type="ECO:0000256" key="1">
    <source>
        <dbReference type="SAM" id="Phobius"/>
    </source>
</evidence>
<dbReference type="HOGENOM" id="CLU_122851_2_0_9"/>
<reference evidence="3 4" key="2">
    <citation type="journal article" date="2011" name="J. Bacteriol.">
        <title>Complete genome sequence of the anaerobic, halophilic alkalithermophile Natranaerobius thermophilus JW/NM-WN-LF.</title>
        <authorList>
            <person name="Zhao B."/>
            <person name="Mesbah N.M."/>
            <person name="Dalin E."/>
            <person name="Goodwin L."/>
            <person name="Nolan M."/>
            <person name="Pitluck S."/>
            <person name="Chertkov O."/>
            <person name="Brettin T.S."/>
            <person name="Han J."/>
            <person name="Larimer F.W."/>
            <person name="Land M.L."/>
            <person name="Hauser L."/>
            <person name="Kyrpides N."/>
            <person name="Wiegel J."/>
        </authorList>
    </citation>
    <scope>NUCLEOTIDE SEQUENCE [LARGE SCALE GENOMIC DNA]</scope>
    <source>
        <strain evidence="4">ATCC BAA-1301 / DSM 18059 / JW/NM-WN-LF</strain>
    </source>
</reference>
<dbReference type="EMBL" id="CP001034">
    <property type="protein sequence ID" value="ACB85885.1"/>
    <property type="molecule type" value="Genomic_DNA"/>
</dbReference>
<sequence>MLDQMNRILHRERGQALVELAFVLPVLLLLVFGIIEFGSIFHAQLTLNNASREGARHGVLIAANNEEFEDEVREVIIDRSSSLNNENLVINLTPDSEADEIRRGDDMEVKLEYQKKLLTPIISTIISNSDGHISLSSRTVMRIE</sequence>